<protein>
    <submittedName>
        <fullName evidence="13">G_PROTEIN_RECEP_F1_2 domain-containing protein</fullName>
    </submittedName>
</protein>
<keyword evidence="2" id="KW-1003">Cell membrane</keyword>
<evidence type="ECO:0000256" key="2">
    <source>
        <dbReference type="ARBA" id="ARBA00022475"/>
    </source>
</evidence>
<feature type="transmembrane region" description="Helical" evidence="10">
    <location>
        <begin position="174"/>
        <end position="198"/>
    </location>
</feature>
<dbReference type="Proteomes" id="UP000095287">
    <property type="component" value="Unplaced"/>
</dbReference>
<evidence type="ECO:0000256" key="8">
    <source>
        <dbReference type="ARBA" id="ARBA00023180"/>
    </source>
</evidence>
<evidence type="ECO:0000256" key="3">
    <source>
        <dbReference type="ARBA" id="ARBA00022692"/>
    </source>
</evidence>
<dbReference type="Gene3D" id="1.20.1070.10">
    <property type="entry name" value="Rhodopsin 7-helix transmembrane proteins"/>
    <property type="match status" value="1"/>
</dbReference>
<evidence type="ECO:0000256" key="9">
    <source>
        <dbReference type="ARBA" id="ARBA00023224"/>
    </source>
</evidence>
<keyword evidence="7" id="KW-0675">Receptor</keyword>
<evidence type="ECO:0000256" key="5">
    <source>
        <dbReference type="ARBA" id="ARBA00023040"/>
    </source>
</evidence>
<evidence type="ECO:0000313" key="12">
    <source>
        <dbReference type="Proteomes" id="UP000095287"/>
    </source>
</evidence>
<keyword evidence="8" id="KW-0325">Glycoprotein</keyword>
<keyword evidence="6 10" id="KW-0472">Membrane</keyword>
<dbReference type="AlphaFoldDB" id="A0A1I7ZWF4"/>
<evidence type="ECO:0000259" key="11">
    <source>
        <dbReference type="PROSITE" id="PS50262"/>
    </source>
</evidence>
<evidence type="ECO:0000256" key="1">
    <source>
        <dbReference type="ARBA" id="ARBA00004651"/>
    </source>
</evidence>
<evidence type="ECO:0000256" key="4">
    <source>
        <dbReference type="ARBA" id="ARBA00022989"/>
    </source>
</evidence>
<keyword evidence="5" id="KW-0297">G-protein coupled receptor</keyword>
<dbReference type="SUPFAM" id="SSF81321">
    <property type="entry name" value="Family A G protein-coupled receptor-like"/>
    <property type="match status" value="1"/>
</dbReference>
<keyword evidence="3 10" id="KW-0812">Transmembrane</keyword>
<feature type="transmembrane region" description="Helical" evidence="10">
    <location>
        <begin position="126"/>
        <end position="150"/>
    </location>
</feature>
<evidence type="ECO:0000256" key="6">
    <source>
        <dbReference type="ARBA" id="ARBA00023136"/>
    </source>
</evidence>
<feature type="transmembrane region" description="Helical" evidence="10">
    <location>
        <begin position="6"/>
        <end position="30"/>
    </location>
</feature>
<keyword evidence="4 10" id="KW-1133">Transmembrane helix</keyword>
<evidence type="ECO:0000313" key="13">
    <source>
        <dbReference type="WBParaSite" id="L893_g30274.t1"/>
    </source>
</evidence>
<comment type="subcellular location">
    <subcellularLocation>
        <location evidence="1">Cell membrane</location>
        <topology evidence="1">Multi-pass membrane protein</topology>
    </subcellularLocation>
</comment>
<feature type="transmembrane region" description="Helical" evidence="10">
    <location>
        <begin position="83"/>
        <end position="105"/>
    </location>
</feature>
<evidence type="ECO:0000256" key="7">
    <source>
        <dbReference type="ARBA" id="ARBA00023170"/>
    </source>
</evidence>
<proteinExistence type="predicted"/>
<dbReference type="CDD" id="cd00637">
    <property type="entry name" value="7tm_classA_rhodopsin-like"/>
    <property type="match status" value="1"/>
</dbReference>
<feature type="transmembrane region" description="Helical" evidence="10">
    <location>
        <begin position="230"/>
        <end position="254"/>
    </location>
</feature>
<accession>A0A1I7ZWF4</accession>
<dbReference type="GO" id="GO:0005886">
    <property type="term" value="C:plasma membrane"/>
    <property type="evidence" value="ECO:0007669"/>
    <property type="project" value="UniProtKB-SubCell"/>
</dbReference>
<dbReference type="PROSITE" id="PS50262">
    <property type="entry name" value="G_PROTEIN_RECEP_F1_2"/>
    <property type="match status" value="1"/>
</dbReference>
<dbReference type="PANTHER" id="PTHR24246:SF27">
    <property type="entry name" value="ADENOSINE RECEPTOR, ISOFORM A"/>
    <property type="match status" value="1"/>
</dbReference>
<feature type="transmembrane region" description="Helical" evidence="10">
    <location>
        <begin position="260"/>
        <end position="281"/>
    </location>
</feature>
<dbReference type="PANTHER" id="PTHR24246">
    <property type="entry name" value="OLFACTORY RECEPTOR AND ADENOSINE RECEPTOR"/>
    <property type="match status" value="1"/>
</dbReference>
<evidence type="ECO:0000256" key="10">
    <source>
        <dbReference type="SAM" id="Phobius"/>
    </source>
</evidence>
<keyword evidence="12" id="KW-1185">Reference proteome</keyword>
<dbReference type="InterPro" id="IPR017452">
    <property type="entry name" value="GPCR_Rhodpsn_7TM"/>
</dbReference>
<dbReference type="WBParaSite" id="L893_g30274.t1">
    <property type="protein sequence ID" value="L893_g30274.t1"/>
    <property type="gene ID" value="L893_g30274"/>
</dbReference>
<sequence>MEVQYYINAYGFLILGIFLILINLPVMIVVCCSAKLRNQYGVLMVSLFNSFLIGVVSVGYGIFTIVMYALDRDDDTVTIAQCFYNPLSFFLLWTFPMASLGLLFNSIDRLLVVSFPLTYFKYSRKVIVVLIALAVVINVSVVFTACFLTLQSRPNAYVNVFCNQHQVFSRNVNVFLTGIKAVFALLSILVMFVVLLVFMKRSQTKVHKTFLTDATVKRFRARQMGFTKTMLISCIATLVIFICPSVFAVVAIIMDLNPHIYVWTRFICFLNFFNIALLIIYRQNDIRRKICLMLSYLCMVKLLHVSVSEGTFSEVSRRQVVQHHVKSAVSYLSKREP</sequence>
<feature type="domain" description="G-protein coupled receptors family 1 profile" evidence="11">
    <location>
        <begin position="22"/>
        <end position="282"/>
    </location>
</feature>
<reference evidence="13" key="1">
    <citation type="submission" date="2016-11" db="UniProtKB">
        <authorList>
            <consortium name="WormBaseParasite"/>
        </authorList>
    </citation>
    <scope>IDENTIFICATION</scope>
</reference>
<name>A0A1I7ZWF4_9BILA</name>
<organism evidence="12 13">
    <name type="scientific">Steinernema glaseri</name>
    <dbReference type="NCBI Taxonomy" id="37863"/>
    <lineage>
        <taxon>Eukaryota</taxon>
        <taxon>Metazoa</taxon>
        <taxon>Ecdysozoa</taxon>
        <taxon>Nematoda</taxon>
        <taxon>Chromadorea</taxon>
        <taxon>Rhabditida</taxon>
        <taxon>Tylenchina</taxon>
        <taxon>Panagrolaimomorpha</taxon>
        <taxon>Strongyloidoidea</taxon>
        <taxon>Steinernematidae</taxon>
        <taxon>Steinernema</taxon>
    </lineage>
</organism>
<dbReference type="GO" id="GO:0004930">
    <property type="term" value="F:G protein-coupled receptor activity"/>
    <property type="evidence" value="ECO:0007669"/>
    <property type="project" value="UniProtKB-KW"/>
</dbReference>
<keyword evidence="9" id="KW-0807">Transducer</keyword>
<feature type="transmembrane region" description="Helical" evidence="10">
    <location>
        <begin position="42"/>
        <end position="63"/>
    </location>
</feature>